<dbReference type="AlphaFoldDB" id="A0A1N6H2P8"/>
<dbReference type="STRING" id="226505.SAMN05444394_3503"/>
<sequence>MRAKDQFPTWKIGILYAMISLLTVSSPLTSISAVKNIHRTVAEDFGVLELMGPEYLCIVFGGVIGTFSGGGDPETDVYTWVVTDQNGEVIFNQSGGGVQYETVKISFNEIGKYQVKLNVRRNNQSDFYEKTMEVTVQKGPELALEPDYLLCNGGYAELTAINPNNTPNINDYTIIWRDVLDNEIASGNTIQAYYEGYYKVEIFLTNSEGGQDCLITGSTFVGPPIDFKIIQSSEQICEGENITFSLDTPLSGEWFIRKDTETTKVSLGEGFEKVIRSEDIDGIGYFEVYFSAVNEEFPDCRSERRKFFFVNEAPKIQLSMTDQPEDCSDSSGGFQVTTQSDIDSLFIPELGLTEYGVSVGQTLSYSNLKPKIYTIKAFKNGCEVTELMKLEAMDPPLTASPPSQANVNIIEEPETCSPTGVSRGKLTFEFDEPVTGSFRVMQENEGEIIYGELINETSKTVDLLGGKYVLEFIMGGCTYPMEEVIIGTEKQVEYSVPESINICETFDLIPETEEDLTYTLTFPDGHEEQIGANGAFSLTEPGDYEILAVSNDGSSGLCPKKRQFTASLSQSISFDYQLIEEDCFGNKVFEASIEGIEPENASIRWQNSDGEIVGRSPIFYPTAYGTYSLIVQPLGSGYCPVEKIYFEVVEPIFRVDTKLEATKICPQPYEATITLTTDEEAVDHIEWIFFDLNGNRENLTELDDLLEIPAVEVGTYEVVVYSELGCELGRNQIEVEESTFTTLPQVEDSYAFCSIENNTIPAIDPGDFATYSWFHEDQLVSTSPTYKPEEIGDYLIVVTTEDGCEFTAEFNTYDACNFQVVYPNAMILNQADKDFRVLISEGVSEAELFVLNRQGTLIHHELTSEIPVEAPVLQWDGTVNGKNIPSGTYVVILLLRNNEFGFEDKITSSLLVIE</sequence>
<reference evidence="3" key="1">
    <citation type="submission" date="2016-11" db="EMBL/GenBank/DDBJ databases">
        <authorList>
            <person name="Varghese N."/>
            <person name="Submissions S."/>
        </authorList>
    </citation>
    <scope>NUCLEOTIDE SEQUENCE [LARGE SCALE GENOMIC DNA]</scope>
    <source>
        <strain evidence="3">DSM 15292</strain>
    </source>
</reference>
<dbReference type="EMBL" id="FSRC01000003">
    <property type="protein sequence ID" value="SIO14060.1"/>
    <property type="molecule type" value="Genomic_DNA"/>
</dbReference>
<evidence type="ECO:0000256" key="1">
    <source>
        <dbReference type="SAM" id="Phobius"/>
    </source>
</evidence>
<evidence type="ECO:0008006" key="4">
    <source>
        <dbReference type="Google" id="ProtNLM"/>
    </source>
</evidence>
<evidence type="ECO:0000313" key="3">
    <source>
        <dbReference type="Proteomes" id="UP000185221"/>
    </source>
</evidence>
<keyword evidence="1" id="KW-0472">Membrane</keyword>
<keyword evidence="1" id="KW-1133">Transmembrane helix</keyword>
<protein>
    <recommendedName>
        <fullName evidence="4">C-terminal domain of CHU protein family protein</fullName>
    </recommendedName>
</protein>
<proteinExistence type="predicted"/>
<name>A0A1N6H2P8_9BACT</name>
<organism evidence="2 3">
    <name type="scientific">Algoriphagus halophilus</name>
    <dbReference type="NCBI Taxonomy" id="226505"/>
    <lineage>
        <taxon>Bacteria</taxon>
        <taxon>Pseudomonadati</taxon>
        <taxon>Bacteroidota</taxon>
        <taxon>Cytophagia</taxon>
        <taxon>Cytophagales</taxon>
        <taxon>Cyclobacteriaceae</taxon>
        <taxon>Algoriphagus</taxon>
    </lineage>
</organism>
<feature type="transmembrane region" description="Helical" evidence="1">
    <location>
        <begin position="12"/>
        <end position="34"/>
    </location>
</feature>
<evidence type="ECO:0000313" key="2">
    <source>
        <dbReference type="EMBL" id="SIO14060.1"/>
    </source>
</evidence>
<dbReference type="OrthoDB" id="9765926at2"/>
<accession>A0A1N6H2P8</accession>
<gene>
    <name evidence="2" type="ORF">SAMN05444394_3503</name>
</gene>
<dbReference type="Proteomes" id="UP000185221">
    <property type="component" value="Unassembled WGS sequence"/>
</dbReference>
<keyword evidence="3" id="KW-1185">Reference proteome</keyword>
<dbReference type="RefSeq" id="WP_074226293.1">
    <property type="nucleotide sequence ID" value="NZ_FSRC01000003.1"/>
</dbReference>
<keyword evidence="1" id="KW-0812">Transmembrane</keyword>